<comment type="caution">
    <text evidence="1">The sequence shown here is derived from an EMBL/GenBank/DDBJ whole genome shotgun (WGS) entry which is preliminary data.</text>
</comment>
<dbReference type="InterPro" id="IPR036336">
    <property type="entry name" value="Tscrpt_rep_TraM_sf"/>
</dbReference>
<sequence length="55" mass="6206">MDSKDAALIEKLELRPVFGWTQGLPTADLETLTVDAIRQHRLLVDKADELYQALP</sequence>
<dbReference type="Gene3D" id="1.10.287.160">
    <property type="entry name" value="HR1 repeat"/>
    <property type="match status" value="1"/>
</dbReference>
<dbReference type="GO" id="GO:0045892">
    <property type="term" value="P:negative regulation of DNA-templated transcription"/>
    <property type="evidence" value="ECO:0007669"/>
    <property type="project" value="InterPro"/>
</dbReference>
<evidence type="ECO:0000313" key="1">
    <source>
        <dbReference type="EMBL" id="MBB5536271.1"/>
    </source>
</evidence>
<dbReference type="Pfam" id="PF09228">
    <property type="entry name" value="Prok-TraM"/>
    <property type="match status" value="1"/>
</dbReference>
<dbReference type="InterPro" id="IPR015309">
    <property type="entry name" value="Tscrpt_rep_TraM"/>
</dbReference>
<dbReference type="AlphaFoldDB" id="A0A7W8X939"/>
<keyword evidence="2" id="KW-1185">Reference proteome</keyword>
<gene>
    <name evidence="1" type="ORF">GGD55_002978</name>
</gene>
<dbReference type="EMBL" id="JACHBK010000006">
    <property type="protein sequence ID" value="MBB5536271.1"/>
    <property type="molecule type" value="Genomic_DNA"/>
</dbReference>
<organism evidence="1 2">
    <name type="scientific">Rhizobium giardinii</name>
    <dbReference type="NCBI Taxonomy" id="56731"/>
    <lineage>
        <taxon>Bacteria</taxon>
        <taxon>Pseudomonadati</taxon>
        <taxon>Pseudomonadota</taxon>
        <taxon>Alphaproteobacteria</taxon>
        <taxon>Hyphomicrobiales</taxon>
        <taxon>Rhizobiaceae</taxon>
        <taxon>Rhizobium/Agrobacterium group</taxon>
        <taxon>Rhizobium</taxon>
    </lineage>
</organism>
<proteinExistence type="predicted"/>
<protein>
    <submittedName>
        <fullName evidence="1">Uncharacterized protein</fullName>
    </submittedName>
</protein>
<name>A0A7W8X939_9HYPH</name>
<accession>A0A7W8X939</accession>
<dbReference type="SUPFAM" id="SSF109631">
    <property type="entry name" value="Transcriptional repressor TraM"/>
    <property type="match status" value="1"/>
</dbReference>
<evidence type="ECO:0000313" key="2">
    <source>
        <dbReference type="Proteomes" id="UP000585507"/>
    </source>
</evidence>
<reference evidence="1 2" key="1">
    <citation type="submission" date="2020-08" db="EMBL/GenBank/DDBJ databases">
        <title>Genomic Encyclopedia of Type Strains, Phase IV (KMG-V): Genome sequencing to study the core and pangenomes of soil and plant-associated prokaryotes.</title>
        <authorList>
            <person name="Whitman W."/>
        </authorList>
    </citation>
    <scope>NUCLEOTIDE SEQUENCE [LARGE SCALE GENOMIC DNA]</scope>
    <source>
        <strain evidence="1 2">SEMIA 4084</strain>
    </source>
</reference>
<dbReference type="Proteomes" id="UP000585507">
    <property type="component" value="Unassembled WGS sequence"/>
</dbReference>